<accession>A0A3M2LP38</accession>
<dbReference type="EMBL" id="RFFJ01000087">
    <property type="protein sequence ID" value="RMI38650.1"/>
    <property type="molecule type" value="Genomic_DNA"/>
</dbReference>
<dbReference type="InterPro" id="IPR029058">
    <property type="entry name" value="AB_hydrolase_fold"/>
</dbReference>
<name>A0A3M2LP38_9ACTN</name>
<gene>
    <name evidence="1" type="ORF">EBN88_16500</name>
</gene>
<evidence type="ECO:0000313" key="2">
    <source>
        <dbReference type="Proteomes" id="UP000278673"/>
    </source>
</evidence>
<dbReference type="Gene3D" id="3.40.50.1820">
    <property type="entry name" value="alpha/beta hydrolase"/>
    <property type="match status" value="1"/>
</dbReference>
<evidence type="ECO:0000313" key="1">
    <source>
        <dbReference type="EMBL" id="RMI38650.1"/>
    </source>
</evidence>
<sequence>MLNDVGSNELILASDFPATGRTIPGFADLVAKLRPHRQVWETAPPPAGTETGLHATDYVDAWLADVRESGLRVTAVLGYCVGGVFAAPLAEHIASWQDEPPAVILFDPERPDGALIHRHYHELVAGLSSVLSTDEIQAAQERGRKAREQHDDLPALAAELSSLFADVGEVGFTRVGLDPARRGELVATFRGFVHYLVVAAEVDPVPVWRRATAVSSHSPLNGLNVLGAEERDTIVARDIRFALDHGDLLRDDDVVRHVADALDGTPTGAR</sequence>
<dbReference type="SUPFAM" id="SSF53474">
    <property type="entry name" value="alpha/beta-Hydrolases"/>
    <property type="match status" value="1"/>
</dbReference>
<organism evidence="1 2">
    <name type="scientific">Streptomyces triticirhizae</name>
    <dbReference type="NCBI Taxonomy" id="2483353"/>
    <lineage>
        <taxon>Bacteria</taxon>
        <taxon>Bacillati</taxon>
        <taxon>Actinomycetota</taxon>
        <taxon>Actinomycetes</taxon>
        <taxon>Kitasatosporales</taxon>
        <taxon>Streptomycetaceae</taxon>
        <taxon>Streptomyces</taxon>
    </lineage>
</organism>
<dbReference type="Proteomes" id="UP000278673">
    <property type="component" value="Unassembled WGS sequence"/>
</dbReference>
<proteinExistence type="predicted"/>
<evidence type="ECO:0008006" key="3">
    <source>
        <dbReference type="Google" id="ProtNLM"/>
    </source>
</evidence>
<keyword evidence="2" id="KW-1185">Reference proteome</keyword>
<protein>
    <recommendedName>
        <fullName evidence="3">Alpha/beta fold hydrolase</fullName>
    </recommendedName>
</protein>
<comment type="caution">
    <text evidence="1">The sequence shown here is derived from an EMBL/GenBank/DDBJ whole genome shotgun (WGS) entry which is preliminary data.</text>
</comment>
<dbReference type="AlphaFoldDB" id="A0A3M2LP38"/>
<reference evidence="1 2" key="1">
    <citation type="submission" date="2018-10" db="EMBL/GenBank/DDBJ databases">
        <title>Isolation, diversity and antifungal activity of actinobacteria from wheat.</title>
        <authorList>
            <person name="Han C."/>
        </authorList>
    </citation>
    <scope>NUCLEOTIDE SEQUENCE [LARGE SCALE GENOMIC DNA]</scope>
    <source>
        <strain evidence="1 2">NEAU-YY642</strain>
    </source>
</reference>